<dbReference type="Gene3D" id="2.130.10.130">
    <property type="entry name" value="Integrin alpha, N-terminal"/>
    <property type="match status" value="1"/>
</dbReference>
<sequence>MFCCWSVTFLFLSPYGTYVLFANVVECFFCFSAPSTEVATFKTSQNGVSKCVNGEVSCVCDNQIYNNLEDRQKCDEEISQYHLKELFEMMSIEKKKADEQLYASIKYHGRDIYYKIEDELIEVHTHSGRDRVSKYKFPTNPSRGFEIWKHSRGDLVGIFAFLDDDEQKAKLIVRLLKRYKVKYENVTLLENLNREAFSNFGHKIVLITFSDYRYKALLVSSPTSSWLDLPAVGHVEIFVHGKYTIFSKDSIYVRGNPVAFSYFGFNVEQVKDLNRDWIDGKRIE</sequence>
<gene>
    <name evidence="1" type="ORF">RF11_12531</name>
</gene>
<name>A0A0C2M2H8_THEKT</name>
<reference evidence="1 2" key="1">
    <citation type="journal article" date="2014" name="Genome Biol. Evol.">
        <title>The genome of the myxosporean Thelohanellus kitauei shows adaptations to nutrient acquisition within its fish host.</title>
        <authorList>
            <person name="Yang Y."/>
            <person name="Xiong J."/>
            <person name="Zhou Z."/>
            <person name="Huo F."/>
            <person name="Miao W."/>
            <person name="Ran C."/>
            <person name="Liu Y."/>
            <person name="Zhang J."/>
            <person name="Feng J."/>
            <person name="Wang M."/>
            <person name="Wang M."/>
            <person name="Wang L."/>
            <person name="Yao B."/>
        </authorList>
    </citation>
    <scope>NUCLEOTIDE SEQUENCE [LARGE SCALE GENOMIC DNA]</scope>
    <source>
        <strain evidence="1">Wuqing</strain>
    </source>
</reference>
<comment type="caution">
    <text evidence="1">The sequence shown here is derived from an EMBL/GenBank/DDBJ whole genome shotgun (WGS) entry which is preliminary data.</text>
</comment>
<dbReference type="OrthoDB" id="5317514at2759"/>
<dbReference type="EMBL" id="JWZT01005350">
    <property type="protein sequence ID" value="KII61280.1"/>
    <property type="molecule type" value="Genomic_DNA"/>
</dbReference>
<proteinExistence type="predicted"/>
<keyword evidence="2" id="KW-1185">Reference proteome</keyword>
<accession>A0A0C2M2H8</accession>
<protein>
    <submittedName>
        <fullName evidence="1">Uncharacterized protein</fullName>
    </submittedName>
</protein>
<evidence type="ECO:0000313" key="1">
    <source>
        <dbReference type="EMBL" id="KII61280.1"/>
    </source>
</evidence>
<organism evidence="1 2">
    <name type="scientific">Thelohanellus kitauei</name>
    <name type="common">Myxosporean</name>
    <dbReference type="NCBI Taxonomy" id="669202"/>
    <lineage>
        <taxon>Eukaryota</taxon>
        <taxon>Metazoa</taxon>
        <taxon>Cnidaria</taxon>
        <taxon>Myxozoa</taxon>
        <taxon>Myxosporea</taxon>
        <taxon>Bivalvulida</taxon>
        <taxon>Platysporina</taxon>
        <taxon>Myxobolidae</taxon>
        <taxon>Thelohanellus</taxon>
    </lineage>
</organism>
<dbReference type="InterPro" id="IPR028994">
    <property type="entry name" value="Integrin_alpha_N"/>
</dbReference>
<dbReference type="AlphaFoldDB" id="A0A0C2M2H8"/>
<evidence type="ECO:0000313" key="2">
    <source>
        <dbReference type="Proteomes" id="UP000031668"/>
    </source>
</evidence>
<dbReference type="Proteomes" id="UP000031668">
    <property type="component" value="Unassembled WGS sequence"/>
</dbReference>